<dbReference type="SUPFAM" id="SSF49599">
    <property type="entry name" value="TRAF domain-like"/>
    <property type="match status" value="2"/>
</dbReference>
<sequence length="284" mass="32352">MWRTEKSCVVSDSTITNKFGDRPPCTYSIKIQSLSQLKTTCLSEDRDRYKSRTFASGNYNWRLVVYPKGNEKDNGSGFISMYVELDSTSLSASTVLAYLTFFVYNKKENKYFTIQDVEGKQFNALRPVWGFPQVLPLDTFNDPKSGYVFEGDQCEFGVDVMVPLNNWEVFSIAEKPSIFPSSLGRMIKLFPKGKQLSLYLYLAENEKLKAGETIYMQANIRILDPFGCNHVTKKLNVGYQNPSRSWGWGEFLSIAELGKAYLDKEGSLKIEIEFEAVSTTKYSP</sequence>
<organism evidence="2 3">
    <name type="scientific">Arabis nemorensis</name>
    <dbReference type="NCBI Taxonomy" id="586526"/>
    <lineage>
        <taxon>Eukaryota</taxon>
        <taxon>Viridiplantae</taxon>
        <taxon>Streptophyta</taxon>
        <taxon>Embryophyta</taxon>
        <taxon>Tracheophyta</taxon>
        <taxon>Spermatophyta</taxon>
        <taxon>Magnoliopsida</taxon>
        <taxon>eudicotyledons</taxon>
        <taxon>Gunneridae</taxon>
        <taxon>Pentapetalae</taxon>
        <taxon>rosids</taxon>
        <taxon>malvids</taxon>
        <taxon>Brassicales</taxon>
        <taxon>Brassicaceae</taxon>
        <taxon>Arabideae</taxon>
        <taxon>Arabis</taxon>
    </lineage>
</organism>
<dbReference type="InterPro" id="IPR008974">
    <property type="entry name" value="TRAF-like"/>
</dbReference>
<dbReference type="Gene3D" id="2.60.210.10">
    <property type="entry name" value="Apoptosis, Tumor Necrosis Factor Receptor Associated Protein 2, Chain A"/>
    <property type="match status" value="2"/>
</dbReference>
<evidence type="ECO:0000313" key="2">
    <source>
        <dbReference type="EMBL" id="VVA98803.1"/>
    </source>
</evidence>
<name>A0A565BB20_9BRAS</name>
<dbReference type="Proteomes" id="UP000489600">
    <property type="component" value="Unassembled WGS sequence"/>
</dbReference>
<evidence type="ECO:0000313" key="3">
    <source>
        <dbReference type="Proteomes" id="UP000489600"/>
    </source>
</evidence>
<gene>
    <name evidence="2" type="ORF">ANE_LOCUS9248</name>
</gene>
<evidence type="ECO:0000259" key="1">
    <source>
        <dbReference type="PROSITE" id="PS50144"/>
    </source>
</evidence>
<accession>A0A565BB20</accession>
<dbReference type="Pfam" id="PF00917">
    <property type="entry name" value="MATH"/>
    <property type="match status" value="1"/>
</dbReference>
<feature type="domain" description="MATH" evidence="1">
    <location>
        <begin position="24"/>
        <end position="160"/>
    </location>
</feature>
<dbReference type="InterPro" id="IPR002083">
    <property type="entry name" value="MATH/TRAF_dom"/>
</dbReference>
<dbReference type="PANTHER" id="PTHR46162:SF44">
    <property type="entry name" value="GENOME ASSEMBLY, CHROMOSOME: A01"/>
    <property type="match status" value="1"/>
</dbReference>
<dbReference type="AlphaFoldDB" id="A0A565BB20"/>
<dbReference type="Pfam" id="PF22486">
    <property type="entry name" value="MATH_2"/>
    <property type="match status" value="1"/>
</dbReference>
<comment type="caution">
    <text evidence="2">The sequence shown here is derived from an EMBL/GenBank/DDBJ whole genome shotgun (WGS) entry which is preliminary data.</text>
</comment>
<keyword evidence="3" id="KW-1185">Reference proteome</keyword>
<reference evidence="2" key="1">
    <citation type="submission" date="2019-07" db="EMBL/GenBank/DDBJ databases">
        <authorList>
            <person name="Dittberner H."/>
        </authorList>
    </citation>
    <scope>NUCLEOTIDE SEQUENCE [LARGE SCALE GENOMIC DNA]</scope>
</reference>
<dbReference type="OrthoDB" id="1081885at2759"/>
<dbReference type="CDD" id="cd00121">
    <property type="entry name" value="MATH"/>
    <property type="match status" value="2"/>
</dbReference>
<dbReference type="EMBL" id="CABITT030000003">
    <property type="protein sequence ID" value="VVA98803.1"/>
    <property type="molecule type" value="Genomic_DNA"/>
</dbReference>
<proteinExistence type="predicted"/>
<protein>
    <recommendedName>
        <fullName evidence="1">MATH domain-containing protein</fullName>
    </recommendedName>
</protein>
<dbReference type="PROSITE" id="PS50144">
    <property type="entry name" value="MATH"/>
    <property type="match status" value="1"/>
</dbReference>
<dbReference type="PANTHER" id="PTHR46162">
    <property type="entry name" value="TRAF-LIKE FAMILY PROTEIN"/>
    <property type="match status" value="1"/>
</dbReference>